<dbReference type="CDD" id="cd02987">
    <property type="entry name" value="Phd_like_Phd"/>
    <property type="match status" value="1"/>
</dbReference>
<dbReference type="InterPro" id="IPR023196">
    <property type="entry name" value="Phosducin_N_dom_sf"/>
</dbReference>
<evidence type="ECO:0000259" key="4">
    <source>
        <dbReference type="Pfam" id="PF02114"/>
    </source>
</evidence>
<evidence type="ECO:0000313" key="5">
    <source>
        <dbReference type="Proteomes" id="UP000085678"/>
    </source>
</evidence>
<accession>A0A1S3K512</accession>
<protein>
    <submittedName>
        <fullName evidence="6">Phosducin-like protein isoform X2</fullName>
    </submittedName>
</protein>
<dbReference type="Gene3D" id="1.10.168.10">
    <property type="entry name" value="Phosducin, domain 2"/>
    <property type="match status" value="1"/>
</dbReference>
<dbReference type="GO" id="GO:0008277">
    <property type="term" value="P:regulation of G protein-coupled receptor signaling pathway"/>
    <property type="evidence" value="ECO:0007669"/>
    <property type="project" value="InterPro"/>
</dbReference>
<dbReference type="RefSeq" id="XP_013417351.1">
    <property type="nucleotide sequence ID" value="XM_013561897.1"/>
</dbReference>
<evidence type="ECO:0000256" key="2">
    <source>
        <dbReference type="ARBA" id="ARBA00022553"/>
    </source>
</evidence>
<dbReference type="InterPro" id="IPR001200">
    <property type="entry name" value="Phosducin"/>
</dbReference>
<sequence>MALSLDDRLLGEKMDNYCSSSEDEDGDEKGSGDDGEGASRQSATGGAKFIPEPELKAYNGRCTNTGPKGVINDWRRFKQLEAEKREEQDREKLELLKKLSITCRSHLDDDKEKKKDEDFMSQLEELEDMEDEFIKEYRQRRIEEMRKAIQALPKFGKVVELDASSYVESIDKEHPSTTVIVHIYEESVAACEAMNGCLMCLATEYPTVKFCKLKASSARLSLKFAENGVPALLIYKHGDLIGNFVGLAREFGEDFFATDIESFLQEYGFLPAQEIVNSVIRQQQGQQQDSDFELD</sequence>
<feature type="domain" description="Phosducin" evidence="4">
    <location>
        <begin position="56"/>
        <end position="292"/>
    </location>
</feature>
<dbReference type="InterPro" id="IPR024253">
    <property type="entry name" value="Phosducin_thioredoxin-like_dom"/>
</dbReference>
<dbReference type="PANTHER" id="PTHR46052:SF1">
    <property type="entry name" value="PHOSDUCIN-LIKE PROTEIN"/>
    <property type="match status" value="1"/>
</dbReference>
<comment type="similarity">
    <text evidence="1">Belongs to the phosducin family.</text>
</comment>
<dbReference type="Pfam" id="PF02114">
    <property type="entry name" value="Phosducin"/>
    <property type="match status" value="1"/>
</dbReference>
<dbReference type="AlphaFoldDB" id="A0A1S3K512"/>
<dbReference type="InterPro" id="IPR051499">
    <property type="entry name" value="Phosducin-like_reg"/>
</dbReference>
<dbReference type="GeneID" id="106178633"/>
<dbReference type="Gene3D" id="3.40.30.10">
    <property type="entry name" value="Glutaredoxin"/>
    <property type="match status" value="1"/>
</dbReference>
<dbReference type="InterPro" id="IPR036249">
    <property type="entry name" value="Thioredoxin-like_sf"/>
</dbReference>
<evidence type="ECO:0000313" key="6">
    <source>
        <dbReference type="RefSeq" id="XP_013417351.1"/>
    </source>
</evidence>
<dbReference type="PRINTS" id="PR00677">
    <property type="entry name" value="PHOSDUCIN"/>
</dbReference>
<dbReference type="PANTHER" id="PTHR46052">
    <property type="entry name" value="PHOSDUCIN-LIKE PROTEIN"/>
    <property type="match status" value="1"/>
</dbReference>
<name>A0A1S3K512_LINAN</name>
<gene>
    <name evidence="6" type="primary">LOC106178633</name>
</gene>
<dbReference type="OrthoDB" id="70588at2759"/>
<organism evidence="5 6">
    <name type="scientific">Lingula anatina</name>
    <name type="common">Brachiopod</name>
    <name type="synonym">Lingula unguis</name>
    <dbReference type="NCBI Taxonomy" id="7574"/>
    <lineage>
        <taxon>Eukaryota</taxon>
        <taxon>Metazoa</taxon>
        <taxon>Spiralia</taxon>
        <taxon>Lophotrochozoa</taxon>
        <taxon>Brachiopoda</taxon>
        <taxon>Linguliformea</taxon>
        <taxon>Lingulata</taxon>
        <taxon>Lingulida</taxon>
        <taxon>Linguloidea</taxon>
        <taxon>Lingulidae</taxon>
        <taxon>Lingula</taxon>
    </lineage>
</organism>
<evidence type="ECO:0000256" key="1">
    <source>
        <dbReference type="ARBA" id="ARBA00009686"/>
    </source>
</evidence>
<keyword evidence="2" id="KW-0597">Phosphoprotein</keyword>
<dbReference type="Proteomes" id="UP000085678">
    <property type="component" value="Unplaced"/>
</dbReference>
<feature type="region of interest" description="Disordered" evidence="3">
    <location>
        <begin position="14"/>
        <end position="70"/>
    </location>
</feature>
<reference evidence="6" key="1">
    <citation type="submission" date="2025-08" db="UniProtKB">
        <authorList>
            <consortium name="RefSeq"/>
        </authorList>
    </citation>
    <scope>IDENTIFICATION</scope>
    <source>
        <tissue evidence="6">Gonads</tissue>
    </source>
</reference>
<keyword evidence="5" id="KW-1185">Reference proteome</keyword>
<proteinExistence type="inferred from homology"/>
<dbReference type="SUPFAM" id="SSF52833">
    <property type="entry name" value="Thioredoxin-like"/>
    <property type="match status" value="1"/>
</dbReference>
<evidence type="ECO:0000256" key="3">
    <source>
        <dbReference type="SAM" id="MobiDB-lite"/>
    </source>
</evidence>